<dbReference type="RefSeq" id="WP_025803731.1">
    <property type="nucleotide sequence ID" value="NZ_CP053842.1"/>
</dbReference>
<reference evidence="1 2" key="1">
    <citation type="submission" date="2020-10" db="EMBL/GenBank/DDBJ databases">
        <title>Campylobacter and Helicobacter PacBio genomes.</title>
        <authorList>
            <person name="Lane C."/>
        </authorList>
    </citation>
    <scope>NUCLEOTIDE SEQUENCE [LARGE SCALE GENOMIC DNA]</scope>
    <source>
        <strain evidence="1 2">2016D-0077</strain>
    </source>
</reference>
<sequence length="70" mass="8019">MKTLEQIKVDNDSTWYFGESGKLLKSYHIIRVDNKTGKKGIKDIPSSKREKHLSGSEPITYVELKTIKIP</sequence>
<organism evidence="1 2">
    <name type="scientific">Campylobacter corcagiensis</name>
    <dbReference type="NCBI Taxonomy" id="1448857"/>
    <lineage>
        <taxon>Bacteria</taxon>
        <taxon>Pseudomonadati</taxon>
        <taxon>Campylobacterota</taxon>
        <taxon>Epsilonproteobacteria</taxon>
        <taxon>Campylobacterales</taxon>
        <taxon>Campylobacteraceae</taxon>
        <taxon>Campylobacter</taxon>
    </lineage>
</organism>
<proteinExistence type="predicted"/>
<dbReference type="AlphaFoldDB" id="A0A7M1LEY1"/>
<name>A0A7M1LEY1_9BACT</name>
<evidence type="ECO:0000313" key="2">
    <source>
        <dbReference type="Proteomes" id="UP000594749"/>
    </source>
</evidence>
<protein>
    <submittedName>
        <fullName evidence="1">Uncharacterized protein</fullName>
    </submittedName>
</protein>
<accession>A0A7M1LEY1</accession>
<dbReference type="EMBL" id="CP063078">
    <property type="protein sequence ID" value="QOQ86901.1"/>
    <property type="molecule type" value="Genomic_DNA"/>
</dbReference>
<gene>
    <name evidence="1" type="ORF">IMC76_06715</name>
</gene>
<evidence type="ECO:0000313" key="1">
    <source>
        <dbReference type="EMBL" id="QOQ86901.1"/>
    </source>
</evidence>
<dbReference type="Proteomes" id="UP000594749">
    <property type="component" value="Chromosome"/>
</dbReference>
<keyword evidence="2" id="KW-1185">Reference proteome</keyword>